<dbReference type="PANTHER" id="PTHR43002">
    <property type="entry name" value="GLYCOGEN DEBRANCHING ENZYME"/>
    <property type="match status" value="1"/>
</dbReference>
<evidence type="ECO:0000313" key="4">
    <source>
        <dbReference type="Proteomes" id="UP000076586"/>
    </source>
</evidence>
<organism evidence="3 4">
    <name type="scientific">Paludibacter jiangxiensis</name>
    <dbReference type="NCBI Taxonomy" id="681398"/>
    <lineage>
        <taxon>Bacteria</taxon>
        <taxon>Pseudomonadati</taxon>
        <taxon>Bacteroidota</taxon>
        <taxon>Bacteroidia</taxon>
        <taxon>Bacteroidales</taxon>
        <taxon>Paludibacteraceae</taxon>
        <taxon>Paludibacter</taxon>
    </lineage>
</organism>
<dbReference type="AlphaFoldDB" id="A0A161LFB8"/>
<accession>A0A161LFB8</accession>
<proteinExistence type="predicted"/>
<dbReference type="CDD" id="cd11350">
    <property type="entry name" value="AmyAc_4"/>
    <property type="match status" value="1"/>
</dbReference>
<reference evidence="4" key="1">
    <citation type="submission" date="2016-04" db="EMBL/GenBank/DDBJ databases">
        <title>Draft genome sequence of Paludibacter jiangxiensis strain NM7.</title>
        <authorList>
            <person name="Qiu Y."/>
            <person name="Matsuura N."/>
            <person name="Ohashi A."/>
            <person name="Tourlousse M.D."/>
            <person name="Sekiguchi Y."/>
        </authorList>
    </citation>
    <scope>NUCLEOTIDE SEQUENCE [LARGE SCALE GENOMIC DNA]</scope>
    <source>
        <strain evidence="4">NM7</strain>
    </source>
</reference>
<feature type="signal peptide" evidence="1">
    <location>
        <begin position="1"/>
        <end position="18"/>
    </location>
</feature>
<dbReference type="Pfam" id="PF00128">
    <property type="entry name" value="Alpha-amylase"/>
    <property type="match status" value="1"/>
</dbReference>
<dbReference type="SMART" id="SM00642">
    <property type="entry name" value="Aamy"/>
    <property type="match status" value="1"/>
</dbReference>
<dbReference type="SUPFAM" id="SSF51445">
    <property type="entry name" value="(Trans)glycosidases"/>
    <property type="match status" value="1"/>
</dbReference>
<gene>
    <name evidence="3" type="ORF">PJIAN_4236</name>
</gene>
<comment type="caution">
    <text evidence="3">The sequence shown here is derived from an EMBL/GenBank/DDBJ whole genome shotgun (WGS) entry which is preliminary data.</text>
</comment>
<sequence length="970" mass="105432">MKTLSAIFLYLLCISSIAGQVVTTNPVLVTKDAGVISVIFDAAQGSAGLKDDAGPIYAHTGVITNLSTSSSDWKHVITDWPTSTNQSSVNLAKNKLTSLGNNKWKLTITPDIYSYYGITDASETVTKLAFVFRNADGSKTGKNADGSDIFVSVYAASALTVKLATPTSNTLMPLNTASTITANSSASANMALYIGATSSSNITATTPVAQSNGVTTLSSSYTFTTPGNYYVIATATTSGGSTASDTSYVCVPKIQPLADRPSGLKEGLTKNPDGSVTFCLSLGKSAPVSAFTRVFILGDFNNYKLDNNYLMNLQADNTTYGTDVNFYWLTVSGLDASKEYAYQYYVDGLAGTNAVRVGDPYAEKILDPANDKYIGSSIYPNLKLYPSALTSGILSCFTINSSNYNWQYSSSFNPPLQSQLTIYEMLFRDFTSEKSVQAAISKLDYLKELGVNAVELMPIMEFDGNDSWGYNPNFYFATDKAYGTKADYQQFVDECHKRGIAVILDIVFNHTWGLSPYCLVYWDAANGRPAAANPYYNALAPHPYSVGNDINHTYAPVKAWLSRALKFWLTEYKVDGFRFDLSKGLTQTASNGGAVNPNATLNCSTYDQSRIDNIKTYVDAVKSTNPKAYAILEHFCDDAEENALAAYDSTMLWRNVSYAFQQAAMGYVDGSDFSRLASSSQSGGAVKLPTNRVAYAESHDEYRMGYKAITWGVTDVKDTTNVMKQLAVCGAFAFLSPGPRMMWEFGELGANYNSKGSNGSDNITSAFPAEWGFLNIPARKALHDNYQKILNLRLKYPSLFSNPTSWSWQVSASDWSAGRNVYLTDGKTSAVVLGNFTGTGAVSASAPFDKTGIWYELLTGDSINVTATPMTIALPEFGLKIYTNIRITPAPVDTATQKTVLIFPNPVEDMMYISGAPANSVQISDVNGRLVVVKDIENNRVNVSMLQTGMYLGKVFFRDGTTKAIKICKR</sequence>
<name>A0A161LFB8_9BACT</name>
<dbReference type="Gene3D" id="3.20.20.80">
    <property type="entry name" value="Glycosidases"/>
    <property type="match status" value="1"/>
</dbReference>
<evidence type="ECO:0000313" key="3">
    <source>
        <dbReference type="EMBL" id="GAT63695.1"/>
    </source>
</evidence>
<dbReference type="InterPro" id="IPR017853">
    <property type="entry name" value="GH"/>
</dbReference>
<keyword evidence="1" id="KW-0732">Signal</keyword>
<keyword evidence="4" id="KW-1185">Reference proteome</keyword>
<evidence type="ECO:0000256" key="1">
    <source>
        <dbReference type="SAM" id="SignalP"/>
    </source>
</evidence>
<dbReference type="Pfam" id="PF18962">
    <property type="entry name" value="Por_Secre_tail"/>
    <property type="match status" value="1"/>
</dbReference>
<dbReference type="NCBIfam" id="TIGR04183">
    <property type="entry name" value="Por_Secre_tail"/>
    <property type="match status" value="1"/>
</dbReference>
<feature type="domain" description="Glycosyl hydrolase family 13 catalytic" evidence="2">
    <location>
        <begin position="421"/>
        <end position="779"/>
    </location>
</feature>
<dbReference type="EMBL" id="BDCR01000004">
    <property type="protein sequence ID" value="GAT63695.1"/>
    <property type="molecule type" value="Genomic_DNA"/>
</dbReference>
<dbReference type="InterPro" id="IPR006047">
    <property type="entry name" value="GH13_cat_dom"/>
</dbReference>
<dbReference type="Proteomes" id="UP000076586">
    <property type="component" value="Unassembled WGS sequence"/>
</dbReference>
<evidence type="ECO:0000259" key="2">
    <source>
        <dbReference type="SMART" id="SM00642"/>
    </source>
</evidence>
<feature type="chain" id="PRO_5007823802" evidence="1">
    <location>
        <begin position="19"/>
        <end position="970"/>
    </location>
</feature>
<dbReference type="STRING" id="681398.PJIAN_4236"/>
<dbReference type="GO" id="GO:0005975">
    <property type="term" value="P:carbohydrate metabolic process"/>
    <property type="evidence" value="ECO:0007669"/>
    <property type="project" value="InterPro"/>
</dbReference>
<dbReference type="OrthoDB" id="9761875at2"/>
<dbReference type="InterPro" id="IPR026444">
    <property type="entry name" value="Secre_tail"/>
</dbReference>
<reference evidence="4" key="2">
    <citation type="journal article" date="2017" name="Genome Announc.">
        <title>Draft genome sequence of Paludibacter jiangxiensis NM7(T), a propionate-producing fermentative bacterium.</title>
        <authorList>
            <person name="Qiu Y.-L."/>
            <person name="Tourlousse D.M."/>
            <person name="Matsuura N."/>
            <person name="Ohashi A."/>
            <person name="Sekiguchi Y."/>
        </authorList>
    </citation>
    <scope>NUCLEOTIDE SEQUENCE [LARGE SCALE GENOMIC DNA]</scope>
    <source>
        <strain evidence="4">NM7</strain>
    </source>
</reference>
<protein>
    <submittedName>
        <fullName evidence="3">Por secretion system C-terminal sorting domain-containing protein</fullName>
    </submittedName>
</protein>